<organism evidence="1 2">
    <name type="scientific">Bradyrhizobium nitroreducens</name>
    <dbReference type="NCBI Taxonomy" id="709803"/>
    <lineage>
        <taxon>Bacteria</taxon>
        <taxon>Pseudomonadati</taxon>
        <taxon>Pseudomonadota</taxon>
        <taxon>Alphaproteobacteria</taxon>
        <taxon>Hyphomicrobiales</taxon>
        <taxon>Nitrobacteraceae</taxon>
        <taxon>Bradyrhizobium</taxon>
    </lineage>
</organism>
<evidence type="ECO:0000313" key="1">
    <source>
        <dbReference type="EMBL" id="PIS99340.1"/>
    </source>
</evidence>
<comment type="caution">
    <text evidence="1">The sequence shown here is derived from an EMBL/GenBank/DDBJ whole genome shotgun (WGS) entry which is preliminary data.</text>
</comment>
<sequence length="89" mass="9884">MPNHYFRITNCDGGTIEHLAEIADVKSAWTETTKVFGDLARGCGLKENAEWRIELLGSRREPLYRIRLLAETCEAVASACLTADKGEPC</sequence>
<proteinExistence type="predicted"/>
<gene>
    <name evidence="1" type="ORF">TSA1_00110</name>
</gene>
<accession>A0A2M6U462</accession>
<dbReference type="AlphaFoldDB" id="A0A2M6U462"/>
<name>A0A2M6U462_9BRAD</name>
<dbReference type="Proteomes" id="UP000228930">
    <property type="component" value="Unassembled WGS sequence"/>
</dbReference>
<evidence type="ECO:0000313" key="2">
    <source>
        <dbReference type="Proteomes" id="UP000228930"/>
    </source>
</evidence>
<reference evidence="1 2" key="1">
    <citation type="submission" date="2015-06" db="EMBL/GenBank/DDBJ databases">
        <title>Comparative genome analysis of nirS-carrying Bradyrhizobium sp. strains.</title>
        <authorList>
            <person name="Ishii S."/>
            <person name="Jang J."/>
            <person name="Nishizawa T."/>
            <person name="Senoo K."/>
        </authorList>
    </citation>
    <scope>NUCLEOTIDE SEQUENCE [LARGE SCALE GENOMIC DNA]</scope>
    <source>
        <strain evidence="1 2">TSA1</strain>
    </source>
</reference>
<keyword evidence="2" id="KW-1185">Reference proteome</keyword>
<dbReference type="RefSeq" id="WP_100174568.1">
    <property type="nucleotide sequence ID" value="NZ_LFJC01000003.1"/>
</dbReference>
<dbReference type="EMBL" id="LFJC01000003">
    <property type="protein sequence ID" value="PIS99340.1"/>
    <property type="molecule type" value="Genomic_DNA"/>
</dbReference>
<protein>
    <submittedName>
        <fullName evidence="1">Uncharacterized protein</fullName>
    </submittedName>
</protein>